<dbReference type="InterPro" id="IPR017850">
    <property type="entry name" value="Alkaline_phosphatase_core_sf"/>
</dbReference>
<dbReference type="EMBL" id="DYUE01000083">
    <property type="protein sequence ID" value="HJG90701.1"/>
    <property type="molecule type" value="Genomic_DNA"/>
</dbReference>
<dbReference type="Gene3D" id="3.40.720.10">
    <property type="entry name" value="Alkaline Phosphatase, subunit A"/>
    <property type="match status" value="1"/>
</dbReference>
<reference evidence="1" key="2">
    <citation type="submission" date="2021-09" db="EMBL/GenBank/DDBJ databases">
        <authorList>
            <person name="Gilroy R."/>
        </authorList>
    </citation>
    <scope>NUCLEOTIDE SEQUENCE</scope>
    <source>
        <strain evidence="1">ChiGjej5B5-22894</strain>
    </source>
</reference>
<evidence type="ECO:0000313" key="2">
    <source>
        <dbReference type="Proteomes" id="UP000742460"/>
    </source>
</evidence>
<dbReference type="SUPFAM" id="SSF53649">
    <property type="entry name" value="Alkaline phosphatase-like"/>
    <property type="match status" value="1"/>
</dbReference>
<comment type="caution">
    <text evidence="1">The sequence shown here is derived from an EMBL/GenBank/DDBJ whole genome shotgun (WGS) entry which is preliminary data.</text>
</comment>
<dbReference type="InterPro" id="IPR002591">
    <property type="entry name" value="Phosphodiest/P_Trfase"/>
</dbReference>
<dbReference type="AlphaFoldDB" id="A0A921MVH2"/>
<evidence type="ECO:0000313" key="1">
    <source>
        <dbReference type="EMBL" id="HJG90701.1"/>
    </source>
</evidence>
<reference evidence="1" key="1">
    <citation type="journal article" date="2021" name="PeerJ">
        <title>Extensive microbial diversity within the chicken gut microbiome revealed by metagenomics and culture.</title>
        <authorList>
            <person name="Gilroy R."/>
            <person name="Ravi A."/>
            <person name="Getino M."/>
            <person name="Pursley I."/>
            <person name="Horton D.L."/>
            <person name="Alikhan N.F."/>
            <person name="Baker D."/>
            <person name="Gharbi K."/>
            <person name="Hall N."/>
            <person name="Watson M."/>
            <person name="Adriaenssens E.M."/>
            <person name="Foster-Nyarko E."/>
            <person name="Jarju S."/>
            <person name="Secka A."/>
            <person name="Antonio M."/>
            <person name="Oren A."/>
            <person name="Chaudhuri R.R."/>
            <person name="La Ragione R."/>
            <person name="Hildebrand F."/>
            <person name="Pallen M.J."/>
        </authorList>
    </citation>
    <scope>NUCLEOTIDE SEQUENCE</scope>
    <source>
        <strain evidence="1">ChiGjej5B5-22894</strain>
    </source>
</reference>
<proteinExistence type="predicted"/>
<organism evidence="1 2">
    <name type="scientific">Brachybacterium massiliense</name>
    <dbReference type="NCBI Taxonomy" id="1755098"/>
    <lineage>
        <taxon>Bacteria</taxon>
        <taxon>Bacillati</taxon>
        <taxon>Actinomycetota</taxon>
        <taxon>Actinomycetes</taxon>
        <taxon>Micrococcales</taxon>
        <taxon>Dermabacteraceae</taxon>
        <taxon>Brachybacterium</taxon>
    </lineage>
</organism>
<gene>
    <name evidence="1" type="ORF">K8V81_03140</name>
</gene>
<accession>A0A921MVH2</accession>
<name>A0A921MVH2_9MICO</name>
<sequence length="424" mass="43918">MEPGRTLLLAIDGLDTAALQASPDGEGAPHPLLVCTSLADATPLTIHPGGPSEPPPALASLVTGASVAHTGVATADPLPPESPESRSTWYARSMAAPTLFDGLRAQGGVAAALQWPATAGAEIDLCLPLVEDLRHYRNRWDMALSTSSPQMVREHLEPRREAGVQLSQVPPDDLVAEIAAEALERGRIDLLAARLTGLGAVQRAQGAQAGAVQRAMLDTADALEQIVTAFRPTDQDRVLLVPGRPLVPTALLVHPNAALAAHGLLRTDGPRLADFRALVWPDGPRGVVHVRREEGVALREMTITALRELAAHVRLTLRPVDDGVGATEQTDVIAVLEGSPGTVFGLSATHRPLVEGDDPYYAGPAMVSDPSAAAVALAHGPGLPAAPVAGSWADLGVTLAQAIGVELPGATADGMRPAPAVAEK</sequence>
<dbReference type="Proteomes" id="UP000742460">
    <property type="component" value="Unassembled WGS sequence"/>
</dbReference>
<protein>
    <submittedName>
        <fullName evidence="1">Alkaline phosphatase family protein</fullName>
    </submittedName>
</protein>
<dbReference type="Pfam" id="PF01663">
    <property type="entry name" value="Phosphodiest"/>
    <property type="match status" value="1"/>
</dbReference>